<evidence type="ECO:0000256" key="14">
    <source>
        <dbReference type="ARBA" id="ARBA00023075"/>
    </source>
</evidence>
<dbReference type="GO" id="GO:0006120">
    <property type="term" value="P:mitochondrial electron transport, NADH to ubiquinone"/>
    <property type="evidence" value="ECO:0007669"/>
    <property type="project" value="TreeGrafter"/>
</dbReference>
<evidence type="ECO:0000256" key="19">
    <source>
        <dbReference type="SAM" id="Phobius"/>
    </source>
</evidence>
<evidence type="ECO:0000259" key="20">
    <source>
        <dbReference type="Pfam" id="PF00361"/>
    </source>
</evidence>
<evidence type="ECO:0000256" key="18">
    <source>
        <dbReference type="ARBA" id="ARBA00049551"/>
    </source>
</evidence>
<feature type="transmembrane region" description="Helical" evidence="19">
    <location>
        <begin position="229"/>
        <end position="250"/>
    </location>
</feature>
<dbReference type="GO" id="GO:0008137">
    <property type="term" value="F:NADH dehydrogenase (ubiquinone) activity"/>
    <property type="evidence" value="ECO:0007669"/>
    <property type="project" value="UniProtKB-EC"/>
</dbReference>
<feature type="transmembrane region" description="Helical" evidence="19">
    <location>
        <begin position="12"/>
        <end position="38"/>
    </location>
</feature>
<name>A0A343KJ44_9HEMI</name>
<keyword evidence="15 21" id="KW-0496">Mitochondrion</keyword>
<feature type="transmembrane region" description="Helical" evidence="19">
    <location>
        <begin position="59"/>
        <end position="85"/>
    </location>
</feature>
<keyword evidence="10" id="KW-1278">Translocase</keyword>
<gene>
    <name evidence="21" type="primary">NAD2</name>
</gene>
<evidence type="ECO:0000256" key="1">
    <source>
        <dbReference type="ARBA" id="ARBA00003257"/>
    </source>
</evidence>
<feature type="domain" description="NADH:quinone oxidoreductase/Mrp antiporter transmembrane" evidence="20">
    <location>
        <begin position="82"/>
        <end position="272"/>
    </location>
</feature>
<evidence type="ECO:0000256" key="9">
    <source>
        <dbReference type="ARBA" id="ARBA00022792"/>
    </source>
</evidence>
<protein>
    <recommendedName>
        <fullName evidence="5">NADH-ubiquinone oxidoreductase chain 2</fullName>
        <ecNumber evidence="4">7.1.1.2</ecNumber>
    </recommendedName>
    <alternativeName>
        <fullName evidence="17">NADH dehydrogenase subunit 2</fullName>
    </alternativeName>
</protein>
<comment type="function">
    <text evidence="1">Core subunit of the mitochondrial membrane respiratory chain NADH dehydrogenase (Complex I) that is believed to belong to the minimal assembly required for catalysis. Complex I functions in the transfer of electrons from NADH to the respiratory chain. The immediate electron acceptor for the enzyme is believed to be ubiquinone.</text>
</comment>
<evidence type="ECO:0000256" key="12">
    <source>
        <dbReference type="ARBA" id="ARBA00022989"/>
    </source>
</evidence>
<evidence type="ECO:0000313" key="21">
    <source>
        <dbReference type="EMBL" id="ATG83149.1"/>
    </source>
</evidence>
<organism evidence="21">
    <name type="scientific">Yanocephalus yanonis</name>
    <dbReference type="NCBI Taxonomy" id="317752"/>
    <lineage>
        <taxon>Eukaryota</taxon>
        <taxon>Metazoa</taxon>
        <taxon>Ecdysozoa</taxon>
        <taxon>Arthropoda</taxon>
        <taxon>Hexapoda</taxon>
        <taxon>Insecta</taxon>
        <taxon>Pterygota</taxon>
        <taxon>Neoptera</taxon>
        <taxon>Paraneoptera</taxon>
        <taxon>Hemiptera</taxon>
        <taxon>Auchenorrhyncha</taxon>
        <taxon>Membracoidea</taxon>
        <taxon>Cicadellidae</taxon>
        <taxon>Deltocephalinae</taxon>
        <taxon>Paralimnini</taxon>
        <taxon>Yanocephalus</taxon>
    </lineage>
</organism>
<evidence type="ECO:0000256" key="11">
    <source>
        <dbReference type="ARBA" id="ARBA00022982"/>
    </source>
</evidence>
<feature type="domain" description="NADH:quinone oxidoreductase/Mrp antiporter transmembrane" evidence="20">
    <location>
        <begin position="24"/>
        <end position="78"/>
    </location>
</feature>
<keyword evidence="6" id="KW-0813">Transport</keyword>
<evidence type="ECO:0000256" key="13">
    <source>
        <dbReference type="ARBA" id="ARBA00023027"/>
    </source>
</evidence>
<feature type="transmembrane region" description="Helical" evidence="19">
    <location>
        <begin position="187"/>
        <end position="208"/>
    </location>
</feature>
<evidence type="ECO:0000256" key="16">
    <source>
        <dbReference type="ARBA" id="ARBA00023136"/>
    </source>
</evidence>
<dbReference type="AlphaFoldDB" id="A0A343KJ44"/>
<geneLocation type="mitochondrion" evidence="21"/>
<keyword evidence="16 19" id="KW-0472">Membrane</keyword>
<evidence type="ECO:0000256" key="4">
    <source>
        <dbReference type="ARBA" id="ARBA00012944"/>
    </source>
</evidence>
<feature type="transmembrane region" description="Helical" evidence="19">
    <location>
        <begin position="140"/>
        <end position="160"/>
    </location>
</feature>
<evidence type="ECO:0000256" key="6">
    <source>
        <dbReference type="ARBA" id="ARBA00022448"/>
    </source>
</evidence>
<evidence type="ECO:0000256" key="3">
    <source>
        <dbReference type="ARBA" id="ARBA00007012"/>
    </source>
</evidence>
<evidence type="ECO:0000256" key="7">
    <source>
        <dbReference type="ARBA" id="ARBA00022660"/>
    </source>
</evidence>
<dbReference type="InterPro" id="IPR001750">
    <property type="entry name" value="ND/Mrp_TM"/>
</dbReference>
<dbReference type="Pfam" id="PF00361">
    <property type="entry name" value="Proton_antipo_M"/>
    <property type="match status" value="2"/>
</dbReference>
<dbReference type="EC" id="7.1.1.2" evidence="4"/>
<dbReference type="PANTHER" id="PTHR46552:SF1">
    <property type="entry name" value="NADH-UBIQUINONE OXIDOREDUCTASE CHAIN 2"/>
    <property type="match status" value="1"/>
</dbReference>
<evidence type="ECO:0000256" key="10">
    <source>
        <dbReference type="ARBA" id="ARBA00022967"/>
    </source>
</evidence>
<keyword evidence="13" id="KW-0520">NAD</keyword>
<keyword evidence="11" id="KW-0249">Electron transport</keyword>
<feature type="transmembrane region" description="Helical" evidence="19">
    <location>
        <begin position="262"/>
        <end position="281"/>
    </location>
</feature>
<evidence type="ECO:0000256" key="2">
    <source>
        <dbReference type="ARBA" id="ARBA00004448"/>
    </source>
</evidence>
<accession>A0A343KJ44</accession>
<feature type="transmembrane region" description="Helical" evidence="19">
    <location>
        <begin position="105"/>
        <end position="128"/>
    </location>
</feature>
<evidence type="ECO:0000256" key="15">
    <source>
        <dbReference type="ARBA" id="ARBA00023128"/>
    </source>
</evidence>
<comment type="catalytic activity">
    <reaction evidence="18">
        <text>a ubiquinone + NADH + 5 H(+)(in) = a ubiquinol + NAD(+) + 4 H(+)(out)</text>
        <dbReference type="Rhea" id="RHEA:29091"/>
        <dbReference type="Rhea" id="RHEA-COMP:9565"/>
        <dbReference type="Rhea" id="RHEA-COMP:9566"/>
        <dbReference type="ChEBI" id="CHEBI:15378"/>
        <dbReference type="ChEBI" id="CHEBI:16389"/>
        <dbReference type="ChEBI" id="CHEBI:17976"/>
        <dbReference type="ChEBI" id="CHEBI:57540"/>
        <dbReference type="ChEBI" id="CHEBI:57945"/>
        <dbReference type="EC" id="7.1.1.2"/>
    </reaction>
</comment>
<proteinExistence type="inferred from homology"/>
<keyword evidence="9" id="KW-0999">Mitochondrion inner membrane</keyword>
<keyword evidence="8 19" id="KW-0812">Transmembrane</keyword>
<dbReference type="PANTHER" id="PTHR46552">
    <property type="entry name" value="NADH-UBIQUINONE OXIDOREDUCTASE CHAIN 2"/>
    <property type="match status" value="1"/>
</dbReference>
<comment type="similarity">
    <text evidence="3">Belongs to the complex I subunit 2 family.</text>
</comment>
<evidence type="ECO:0000256" key="17">
    <source>
        <dbReference type="ARBA" id="ARBA00031028"/>
    </source>
</evidence>
<keyword evidence="12 19" id="KW-1133">Transmembrane helix</keyword>
<comment type="subcellular location">
    <subcellularLocation>
        <location evidence="2">Mitochondrion inner membrane</location>
        <topology evidence="2">Multi-pass membrane protein</topology>
    </subcellularLocation>
</comment>
<dbReference type="EMBL" id="KY039113">
    <property type="protein sequence ID" value="ATG83149.1"/>
    <property type="molecule type" value="Genomic_DNA"/>
</dbReference>
<sequence length="324" mass="37135">MLFNSTKLTLANVMMIGVIMTICSNNWISMWMGLEITLLSFIPFMQSKIKTSSESMMKYFIIQSVASTMFMFSMICMLIGVNMLNEMFLSISMLIKLGSAPFHNWVLMIIENISYMTLFSLLTIIKIPPLMILYQINSKIILLPIIISMIVSSIMCINQSSVKKTLGFSSIYNSSMMLISMNKVGLLMNYMLIYSLTMLPLTVMVSKLKINYMNQMVFNDFSTWMKTNMWINMLSMGGFPPLMGFLGKLMIMQNLISNNQNLLTSILMMTSILVMLFYTRMAFTSMMTIYSLKKWIINKPDLMKFIMSLNLTSTPLILTLKSVL</sequence>
<keyword evidence="7" id="KW-0679">Respiratory chain</keyword>
<evidence type="ECO:0000256" key="8">
    <source>
        <dbReference type="ARBA" id="ARBA00022692"/>
    </source>
</evidence>
<dbReference type="InterPro" id="IPR050175">
    <property type="entry name" value="Complex_I_Subunit_2"/>
</dbReference>
<evidence type="ECO:0000256" key="5">
    <source>
        <dbReference type="ARBA" id="ARBA00021008"/>
    </source>
</evidence>
<keyword evidence="14" id="KW-0830">Ubiquinone</keyword>
<dbReference type="GO" id="GO:0005743">
    <property type="term" value="C:mitochondrial inner membrane"/>
    <property type="evidence" value="ECO:0007669"/>
    <property type="project" value="UniProtKB-SubCell"/>
</dbReference>
<reference evidence="21" key="1">
    <citation type="journal article" date="2017" name="Sci. Rep.">
        <title>Deep-level phylogeny of Cicadomorpha inferred from mitochondrial genomes sequenced by NGS.</title>
        <authorList>
            <person name="Song N."/>
            <person name="Cai W."/>
            <person name="Li H."/>
        </authorList>
    </citation>
    <scope>NUCLEOTIDE SEQUENCE</scope>
</reference>